<keyword evidence="2" id="KW-1185">Reference proteome</keyword>
<sequence length="217" mass="23295">MKLLAVLWVVFVASFAWGADNRVVSLPALYKVVGVASDDSLNIRRAPNPSADRIASYAPKTPKVEIVAYSDDGTWGQVNAYGEAGWVSMAYLEPVDGAGWETLSNPMFCYGTEPFWDASIDLNGTSEFNEMEAPNPSPLEITWSTPVWGNTEWDMPLNVALLVSASGDEGIAVIRAESCNDGMSDAEYGLSINMFLQSSADGNMPGSQFSGCCTIAP</sequence>
<proteinExistence type="predicted"/>
<dbReference type="Gene3D" id="2.30.30.40">
    <property type="entry name" value="SH3 Domains"/>
    <property type="match status" value="1"/>
</dbReference>
<accession>A0ABV5JJU0</accession>
<dbReference type="Proteomes" id="UP001589683">
    <property type="component" value="Unassembled WGS sequence"/>
</dbReference>
<organism evidence="1 2">
    <name type="scientific">Pseudohalocynthiibacter aestuariivivens</name>
    <dbReference type="NCBI Taxonomy" id="1591409"/>
    <lineage>
        <taxon>Bacteria</taxon>
        <taxon>Pseudomonadati</taxon>
        <taxon>Pseudomonadota</taxon>
        <taxon>Alphaproteobacteria</taxon>
        <taxon>Rhodobacterales</taxon>
        <taxon>Paracoccaceae</taxon>
        <taxon>Pseudohalocynthiibacter</taxon>
    </lineage>
</organism>
<evidence type="ECO:0000313" key="2">
    <source>
        <dbReference type="Proteomes" id="UP001589683"/>
    </source>
</evidence>
<name>A0ABV5JJU0_9RHOB</name>
<reference evidence="1 2" key="1">
    <citation type="submission" date="2024-09" db="EMBL/GenBank/DDBJ databases">
        <authorList>
            <person name="Sun Q."/>
            <person name="Mori K."/>
        </authorList>
    </citation>
    <scope>NUCLEOTIDE SEQUENCE [LARGE SCALE GENOMIC DNA]</scope>
    <source>
        <strain evidence="1 2">CECT 8726</strain>
    </source>
</reference>
<protein>
    <submittedName>
        <fullName evidence="1">SH3 domain-containing protein</fullName>
    </submittedName>
</protein>
<gene>
    <name evidence="1" type="ORF">ACFFUT_18140</name>
</gene>
<comment type="caution">
    <text evidence="1">The sequence shown here is derived from an EMBL/GenBank/DDBJ whole genome shotgun (WGS) entry which is preliminary data.</text>
</comment>
<dbReference type="EMBL" id="JBHMEA010000051">
    <property type="protein sequence ID" value="MFB9233717.1"/>
    <property type="molecule type" value="Genomic_DNA"/>
</dbReference>
<dbReference type="RefSeq" id="WP_213889566.1">
    <property type="nucleotide sequence ID" value="NZ_JAGFNU010000007.1"/>
</dbReference>
<evidence type="ECO:0000313" key="1">
    <source>
        <dbReference type="EMBL" id="MFB9233717.1"/>
    </source>
</evidence>